<organism evidence="2 3">
    <name type="scientific">Desulfobulbus oralis</name>
    <dbReference type="NCBI Taxonomy" id="1986146"/>
    <lineage>
        <taxon>Bacteria</taxon>
        <taxon>Pseudomonadati</taxon>
        <taxon>Thermodesulfobacteriota</taxon>
        <taxon>Desulfobulbia</taxon>
        <taxon>Desulfobulbales</taxon>
        <taxon>Desulfobulbaceae</taxon>
        <taxon>Desulfobulbus</taxon>
    </lineage>
</organism>
<reference evidence="2" key="1">
    <citation type="submission" date="2017-05" db="EMBL/GenBank/DDBJ databases">
        <authorList>
            <person name="Song R."/>
            <person name="Chenine A.L."/>
            <person name="Ruprecht R.M."/>
        </authorList>
    </citation>
    <scope>NUCLEOTIDE SEQUENCE</scope>
    <source>
        <strain evidence="2">ORNL</strain>
    </source>
</reference>
<protein>
    <submittedName>
        <fullName evidence="2">Uncharacterized protein</fullName>
    </submittedName>
</protein>
<reference evidence="2" key="2">
    <citation type="journal article" date="2018" name="MBio">
        <title>Insights into the evolution of host association through the isolation and characterization of a novel human periodontal pathobiont, Desulfobulbus oralis.</title>
        <authorList>
            <person name="Cross K.L."/>
            <person name="Chirania P."/>
            <person name="Xiong W."/>
            <person name="Beall C.J."/>
            <person name="Elkins J.G."/>
            <person name="Giannone R.J."/>
            <person name="Griffen A.L."/>
            <person name="Guss A.M."/>
            <person name="Hettich R.L."/>
            <person name="Joshi S.S."/>
            <person name="Mokrzan E.M."/>
            <person name="Martin R.K."/>
            <person name="Zhulin I.B."/>
            <person name="Leys E.J."/>
            <person name="Podar M."/>
        </authorList>
    </citation>
    <scope>NUCLEOTIDE SEQUENCE [LARGE SCALE GENOMIC DNA]</scope>
    <source>
        <strain evidence="2">ORNL</strain>
    </source>
</reference>
<keyword evidence="1" id="KW-0472">Membrane</keyword>
<proteinExistence type="predicted"/>
<accession>A0A2L1GM00</accession>
<sequence length="107" mass="12346">MLTLSILSFFDSTQIPQQFKDVDVAIFTNPWFMVPLVALVGWWIYKQAWRDLFILALLMADWYLSGTEYMRTLIVGDQLQINKILPIIFGAAAQLGLIIYLLFVRGD</sequence>
<dbReference type="KEGG" id="deo:CAY53_03665"/>
<dbReference type="OrthoDB" id="5432725at2"/>
<keyword evidence="3" id="KW-1185">Reference proteome</keyword>
<dbReference type="AlphaFoldDB" id="A0A2L1GM00"/>
<gene>
    <name evidence="2" type="ORF">CAY53_03665</name>
</gene>
<dbReference type="RefSeq" id="WP_104935985.1">
    <property type="nucleotide sequence ID" value="NZ_CP021255.1"/>
</dbReference>
<evidence type="ECO:0000313" key="2">
    <source>
        <dbReference type="EMBL" id="AVD70692.1"/>
    </source>
</evidence>
<evidence type="ECO:0000313" key="3">
    <source>
        <dbReference type="Proteomes" id="UP000239867"/>
    </source>
</evidence>
<dbReference type="EMBL" id="CP021255">
    <property type="protein sequence ID" value="AVD70692.1"/>
    <property type="molecule type" value="Genomic_DNA"/>
</dbReference>
<evidence type="ECO:0000256" key="1">
    <source>
        <dbReference type="SAM" id="Phobius"/>
    </source>
</evidence>
<name>A0A2L1GM00_9BACT</name>
<dbReference type="Proteomes" id="UP000239867">
    <property type="component" value="Chromosome"/>
</dbReference>
<feature type="transmembrane region" description="Helical" evidence="1">
    <location>
        <begin position="24"/>
        <end position="45"/>
    </location>
</feature>
<feature type="transmembrane region" description="Helical" evidence="1">
    <location>
        <begin position="52"/>
        <end position="72"/>
    </location>
</feature>
<feature type="transmembrane region" description="Helical" evidence="1">
    <location>
        <begin position="84"/>
        <end position="103"/>
    </location>
</feature>
<keyword evidence="1" id="KW-0812">Transmembrane</keyword>
<keyword evidence="1" id="KW-1133">Transmembrane helix</keyword>